<dbReference type="CDD" id="cd02659">
    <property type="entry name" value="peptidase_C19C"/>
    <property type="match status" value="1"/>
</dbReference>
<feature type="compositionally biased region" description="Low complexity" evidence="1">
    <location>
        <begin position="75"/>
        <end position="99"/>
    </location>
</feature>
<feature type="region of interest" description="Disordered" evidence="1">
    <location>
        <begin position="1056"/>
        <end position="1075"/>
    </location>
</feature>
<accession>A0A1V6T231</accession>
<feature type="compositionally biased region" description="Polar residues" evidence="1">
    <location>
        <begin position="101"/>
        <end position="117"/>
    </location>
</feature>
<gene>
    <name evidence="3" type="ORF">PENSTE_c013G05280</name>
</gene>
<feature type="compositionally biased region" description="Pro residues" evidence="1">
    <location>
        <begin position="1060"/>
        <end position="1071"/>
    </location>
</feature>
<dbReference type="GO" id="GO:0005634">
    <property type="term" value="C:nucleus"/>
    <property type="evidence" value="ECO:0007669"/>
    <property type="project" value="TreeGrafter"/>
</dbReference>
<dbReference type="InterPro" id="IPR021905">
    <property type="entry name" value="DUF3517"/>
</dbReference>
<name>A0A1V6T231_9EURO</name>
<dbReference type="OrthoDB" id="420187at2759"/>
<feature type="domain" description="USP" evidence="2">
    <location>
        <begin position="1625"/>
        <end position="1952"/>
    </location>
</feature>
<sequence length="2551" mass="287144">MAEPPPELSFTPPGTPLSTAPRYYQVDSMDEVDPEGARTPKRQRVDSGSGVHENLSIEAASNLTSTSPSVVPAANLNLNSNHNHNHTQSPTSPTSTRPSKVTINMKSPNGEMNDSPNSPSPTPLAASHHQSPPDNTDTTPAPNNQNSNDASLFSSPEASPQIEIADPEDMGQDPNTSNWRPLEDVVTGDPQQDPIDISNIAPLVDLFPIRGNLSPFDTLRRMLQLFEHGGMLHAFSFLQDFQVWLTRCAQSPSRLNPRVYLEDQEFWDLIPALMEALLKRKTKISNDGPGTLSCVKALLSAFVKITLHLLEMDTAILRRFIDDPDHETPISMSQRYLQSLSWIVSFAAIPFYVLMDKVHGAQFSSILLEIRAQVLGPFNATEKVTEHCALVIETLPRYPQLITMLSFLLTIPTGFVDSSLESYANEALDETVYDSAKTEITPSIVSDQLYTMFRSVDLKYQEWIAKKSPWLSTEYSEILQRQMPRPLIAFCRRSDEFIQRLSTDLSIELLDNTDPEENIRILTELWKFGVLKKQIMEGRMELRVHGVEKMQSELINVWKENICQTPDGVSSPFVQSLVRFIKDSKIVDYLVGVDSHPQLISRSSNIVGFLVVTSTYNDHETDIIWKAVTESQDNRIVSEVLSMLVRTFYMHTTASPALLYICEKVSTLPLDRFDTPVLELCNALLAQTISSPSQGHGFVDQPDPQHAHAIPLRLCVRLIRESTAAEGLSADQRKQLQTFGSNKLSDFIKAGVSDDDRMEMYERCIQDIAEMNRFTTGSIQALNALIPQWDPQEIRKLATDFDLTRLVINDMLNSVTETNYDLADGFSQYGLVARVEILFRLICSAPETVTPDLGSALWNQILLSTKMGSEGHAAVWAMMVSSLRSSTSLNPFLDRCIQEYMTNLTPKDYDHELFLFAKQSVNYEIRLKPPPVAGEDEVVFIPGMDRIWDIILTAPPGTIEAEATKFAIEVYLDHQIIRNSPRSAVEATHFAIVGRCVEQLKSSAAKMKSRIKPGNASSNGATEMDTGDESHEEQLDELMFKRSLLFLHQLLDGLRSRPRYSPPQGPPPSLPQRPLKGNALDLHWQSFHGGTSSKIQLLRIGELSTATELVERLTHLTGFSKFTVIGGGARLDLLEKPETLLKDIKALQSGLLMIRKAQDAEELHRTNKGRSLTSLDSEVMKHFDEIYPFLALSEELAQQTFSFLITFPPKDWAMERVKSQDSQASDLFPFDQPYVARYMLHTLRHCIDDEGSEVSPNYDFIRHSVDVLLQFLMTEELSDLKASSALATTAVELLLRLITMYPLENHDLALFPEPQPLVKRLSYFIEKPSSAQAQTTTRQDAKLVCHSFAILVEASMRDHKFWMTVKDQVQVEDLLQKLLLEQGHQTSRNHVAEQITKACGSPSKQSQNGKGVDGRPISISPAENPSHIDMLATIWQALVKIIPNTLNYATQSAEFFKVCQSVFQTVTGSTHCDVTLDEYVAQWSDVLFKRLALRTEEFVGRETVDHLVLGLADLLEKCLETAELAHVDIRTPGIGEKVLCEHLFPDLSPDSPSDIDRLVIPQVPVLHTATRHKLLSIVYWLSRRDDTSVTSTIKQLAGLIPRDQQCNGSWVVDRARTLRAPEGYAGLTNLSNTCYLNSLMTQLFMNVEFRDFILKLQLSDSINSQRLLDQTQKVFALMQNSWLKSVDPVDFVESIRTYDNEAIDVTIQMDVDEFYNLLFDRWEAQIVDNEEKKKFRSFYGGQLVQQIKSQECPHISERLEPFSAIQCDIKGKANLEESLQAYVEGEIMQGDNKYSCTSCGRHVDAVKRACLKEVPDNLIFHLKRFDFDMLTMLRSKINDQFKFPQTIDMSPYNVEYLSDPDHPVEPDTFELVGVLVHTGTAESGHYYSYTRERPDNGDKPSWVEFNDADVSRFDPSHISDQCFGGPTEAMHNLSGAPINKLWNAYMLFYQRVSSIDKSREIYKPANPGWPVRTSVPIPLANQITMENEIFIRFYCLLDPVYTSLVTHQLQQVQAISETYPDKQRSELLAVTVGLDTFEQLVARNKGHLGLDILVTELYNLLKRSANTASRALWWFCEHSTSISNLVLKTANPDALVRFHGLNLLVTALEHYQKALPQLDLGDGERETSQIQLGRIVENIVDLFEDLWPHILPVARAWDDYFEFFCRLAAAGIGHVGVMLDHGILVKCLDVLWLDVHDKAGLRGSYLHYSRLVEKGRRFSYEQLMNLCNILMMNIDLSLDPVPSNEQRVLNSGKYPPNLKEARVLTATNDGGCLSLLVKIFQSEQLSELPNARHIIASYLASEPDAGMLNNIVKTLEAGLRMLPADVCIPYLDAALVFCKESPDEASVLGMIDHVAKGVDSINNVAGSEHLEFFIYLCGAENERVGLSRVWFNSAVQERIPDFAPPLLIDIDRTVRKSTLELVCKLLFVPEDQLTDDAKIRYSLIAHELLPACLMRISKSFTDVEQHPPVESGQVIMIANVIRHCLDMYYDESLDEDLKVMEQANNALLILHQLTVEAPDDIVSESDMPSPDEWENTSPIASDDEIGLAVSP</sequence>
<dbReference type="PANTHER" id="PTHR24006:SF827">
    <property type="entry name" value="UBIQUITIN CARBOXYL-TERMINAL HYDROLASE 34"/>
    <property type="match status" value="1"/>
</dbReference>
<dbReference type="InterPro" id="IPR018200">
    <property type="entry name" value="USP_CS"/>
</dbReference>
<feature type="region of interest" description="Disordered" evidence="1">
    <location>
        <begin position="2522"/>
        <end position="2551"/>
    </location>
</feature>
<dbReference type="Pfam" id="PF12030">
    <property type="entry name" value="DUF3517"/>
    <property type="match status" value="1"/>
</dbReference>
<dbReference type="Proteomes" id="UP000191285">
    <property type="component" value="Unassembled WGS sequence"/>
</dbReference>
<dbReference type="EMBL" id="MLKD01000013">
    <property type="protein sequence ID" value="OQE20415.1"/>
    <property type="molecule type" value="Genomic_DNA"/>
</dbReference>
<protein>
    <recommendedName>
        <fullName evidence="2">USP domain-containing protein</fullName>
    </recommendedName>
</protein>
<dbReference type="GO" id="GO:0005829">
    <property type="term" value="C:cytosol"/>
    <property type="evidence" value="ECO:0007669"/>
    <property type="project" value="TreeGrafter"/>
</dbReference>
<dbReference type="InterPro" id="IPR038765">
    <property type="entry name" value="Papain-like_cys_pep_sf"/>
</dbReference>
<feature type="compositionally biased region" description="Polar residues" evidence="1">
    <location>
        <begin position="147"/>
        <end position="158"/>
    </location>
</feature>
<proteinExistence type="predicted"/>
<feature type="compositionally biased region" description="Low complexity" evidence="1">
    <location>
        <begin position="132"/>
        <end position="146"/>
    </location>
</feature>
<feature type="region of interest" description="Disordered" evidence="1">
    <location>
        <begin position="1"/>
        <end position="194"/>
    </location>
</feature>
<reference evidence="4" key="1">
    <citation type="journal article" date="2017" name="Nat. Microbiol.">
        <title>Global analysis of biosynthetic gene clusters reveals vast potential of secondary metabolite production in Penicillium species.</title>
        <authorList>
            <person name="Nielsen J.C."/>
            <person name="Grijseels S."/>
            <person name="Prigent S."/>
            <person name="Ji B."/>
            <person name="Dainat J."/>
            <person name="Nielsen K.F."/>
            <person name="Frisvad J.C."/>
            <person name="Workman M."/>
            <person name="Nielsen J."/>
        </authorList>
    </citation>
    <scope>NUCLEOTIDE SEQUENCE [LARGE SCALE GENOMIC DNA]</scope>
    <source>
        <strain evidence="4">IBT 24891</strain>
    </source>
</reference>
<feature type="compositionally biased region" description="Polar residues" evidence="1">
    <location>
        <begin position="59"/>
        <end position="69"/>
    </location>
</feature>
<keyword evidence="4" id="KW-1185">Reference proteome</keyword>
<dbReference type="InterPro" id="IPR050164">
    <property type="entry name" value="Peptidase_C19"/>
</dbReference>
<feature type="compositionally biased region" description="Acidic residues" evidence="1">
    <location>
        <begin position="2522"/>
        <end position="2534"/>
    </location>
</feature>
<dbReference type="InterPro" id="IPR001394">
    <property type="entry name" value="Peptidase_C19_UCH"/>
</dbReference>
<dbReference type="Pfam" id="PF00443">
    <property type="entry name" value="UCH"/>
    <property type="match status" value="1"/>
</dbReference>
<comment type="caution">
    <text evidence="3">The sequence shown here is derived from an EMBL/GenBank/DDBJ whole genome shotgun (WGS) entry which is preliminary data.</text>
</comment>
<dbReference type="PROSITE" id="PS50235">
    <property type="entry name" value="USP_3"/>
    <property type="match status" value="1"/>
</dbReference>
<dbReference type="Gene3D" id="3.90.70.10">
    <property type="entry name" value="Cysteine proteinases"/>
    <property type="match status" value="1"/>
</dbReference>
<evidence type="ECO:0000256" key="1">
    <source>
        <dbReference type="SAM" id="MobiDB-lite"/>
    </source>
</evidence>
<organism evidence="3 4">
    <name type="scientific">Penicillium steckii</name>
    <dbReference type="NCBI Taxonomy" id="303698"/>
    <lineage>
        <taxon>Eukaryota</taxon>
        <taxon>Fungi</taxon>
        <taxon>Dikarya</taxon>
        <taxon>Ascomycota</taxon>
        <taxon>Pezizomycotina</taxon>
        <taxon>Eurotiomycetes</taxon>
        <taxon>Eurotiomycetidae</taxon>
        <taxon>Eurotiales</taxon>
        <taxon>Aspergillaceae</taxon>
        <taxon>Penicillium</taxon>
    </lineage>
</organism>
<dbReference type="FunFam" id="3.90.70.10:FF:000136">
    <property type="entry name" value="Ubiquitin C-terminal hydrolase, putative"/>
    <property type="match status" value="1"/>
</dbReference>
<dbReference type="InterPro" id="IPR028889">
    <property type="entry name" value="USP"/>
</dbReference>
<evidence type="ECO:0000313" key="4">
    <source>
        <dbReference type="Proteomes" id="UP000191285"/>
    </source>
</evidence>
<dbReference type="PANTHER" id="PTHR24006">
    <property type="entry name" value="UBIQUITIN CARBOXYL-TERMINAL HYDROLASE"/>
    <property type="match status" value="1"/>
</dbReference>
<evidence type="ECO:0000259" key="2">
    <source>
        <dbReference type="PROSITE" id="PS50235"/>
    </source>
</evidence>
<dbReference type="SUPFAM" id="SSF54001">
    <property type="entry name" value="Cysteine proteinases"/>
    <property type="match status" value="1"/>
</dbReference>
<evidence type="ECO:0000313" key="3">
    <source>
        <dbReference type="EMBL" id="OQE20415.1"/>
    </source>
</evidence>
<dbReference type="GO" id="GO:0016579">
    <property type="term" value="P:protein deubiquitination"/>
    <property type="evidence" value="ECO:0007669"/>
    <property type="project" value="InterPro"/>
</dbReference>
<feature type="region of interest" description="Disordered" evidence="1">
    <location>
        <begin position="1008"/>
        <end position="1031"/>
    </location>
</feature>
<dbReference type="PROSITE" id="PS00973">
    <property type="entry name" value="USP_2"/>
    <property type="match status" value="1"/>
</dbReference>
<dbReference type="GO" id="GO:0004843">
    <property type="term" value="F:cysteine-type deubiquitinase activity"/>
    <property type="evidence" value="ECO:0007669"/>
    <property type="project" value="InterPro"/>
</dbReference>
<dbReference type="STRING" id="303698.A0A1V6T231"/>